<evidence type="ECO:0000256" key="1">
    <source>
        <dbReference type="ARBA" id="ARBA00007637"/>
    </source>
</evidence>
<sequence>MTFQGTTETCADPSAGASELSSDHRLRRATVLVTGARGFIGRHLVRRLLMEGALIHATTRAAPVEQRGVRWWQLDLSDAERTADVVRQVRPDVIIHLASRAQGTRSLELVLPMINDNLLSAVNVMNAAATVPGCRVVLAGSLEEHGDIGADTAGGSPYAASKVAASAFAALFRDLSDLPVVVLRLAMVYGPDDPHRHRLVPYVVDSLLRGVGPQLSSGCRRIDWVYVDDVVDAVLAAATVPAALGRVLDVGSGVSVSIRWAVSLIVEATGTSAVPVFGALPDRIGDRDLVSDPTPASRHLGWKAKTGLRTGIEHTVAWHAEHRAFSSSAG</sequence>
<feature type="region of interest" description="Disordered" evidence="2">
    <location>
        <begin position="1"/>
        <end position="21"/>
    </location>
</feature>
<comment type="similarity">
    <text evidence="1">Belongs to the NAD(P)-dependent epimerase/dehydratase family.</text>
</comment>
<evidence type="ECO:0000256" key="2">
    <source>
        <dbReference type="SAM" id="MobiDB-lite"/>
    </source>
</evidence>
<evidence type="ECO:0000313" key="4">
    <source>
        <dbReference type="EMBL" id="TQM09952.1"/>
    </source>
</evidence>
<proteinExistence type="inferred from homology"/>
<organism evidence="4 5">
    <name type="scientific">Pseudonocardia kunmingensis</name>
    <dbReference type="NCBI Taxonomy" id="630975"/>
    <lineage>
        <taxon>Bacteria</taxon>
        <taxon>Bacillati</taxon>
        <taxon>Actinomycetota</taxon>
        <taxon>Actinomycetes</taxon>
        <taxon>Pseudonocardiales</taxon>
        <taxon>Pseudonocardiaceae</taxon>
        <taxon>Pseudonocardia</taxon>
    </lineage>
</organism>
<reference evidence="4 5" key="1">
    <citation type="submission" date="2019-06" db="EMBL/GenBank/DDBJ databases">
        <title>Sequencing the genomes of 1000 actinobacteria strains.</title>
        <authorList>
            <person name="Klenk H.-P."/>
        </authorList>
    </citation>
    <scope>NUCLEOTIDE SEQUENCE [LARGE SCALE GENOMIC DNA]</scope>
    <source>
        <strain evidence="4 5">DSM 45301</strain>
    </source>
</reference>
<dbReference type="AlphaFoldDB" id="A0A543DKW3"/>
<name>A0A543DKW3_9PSEU</name>
<dbReference type="InterPro" id="IPR036291">
    <property type="entry name" value="NAD(P)-bd_dom_sf"/>
</dbReference>
<dbReference type="Gene3D" id="3.40.50.720">
    <property type="entry name" value="NAD(P)-binding Rossmann-like Domain"/>
    <property type="match status" value="1"/>
</dbReference>
<dbReference type="RefSeq" id="WP_170231561.1">
    <property type="nucleotide sequence ID" value="NZ_VFPA01000003.1"/>
</dbReference>
<evidence type="ECO:0000313" key="5">
    <source>
        <dbReference type="Proteomes" id="UP000315677"/>
    </source>
</evidence>
<dbReference type="Proteomes" id="UP000315677">
    <property type="component" value="Unassembled WGS sequence"/>
</dbReference>
<dbReference type="InterPro" id="IPR001509">
    <property type="entry name" value="Epimerase_deHydtase"/>
</dbReference>
<dbReference type="SUPFAM" id="SSF51735">
    <property type="entry name" value="NAD(P)-binding Rossmann-fold domains"/>
    <property type="match status" value="1"/>
</dbReference>
<dbReference type="PANTHER" id="PTHR43000">
    <property type="entry name" value="DTDP-D-GLUCOSE 4,6-DEHYDRATASE-RELATED"/>
    <property type="match status" value="1"/>
</dbReference>
<protein>
    <submittedName>
        <fullName evidence="4">Nucleoside-diphosphate-sugar epimerase</fullName>
    </submittedName>
</protein>
<keyword evidence="5" id="KW-1185">Reference proteome</keyword>
<comment type="caution">
    <text evidence="4">The sequence shown here is derived from an EMBL/GenBank/DDBJ whole genome shotgun (WGS) entry which is preliminary data.</text>
</comment>
<accession>A0A543DKW3</accession>
<gene>
    <name evidence="4" type="ORF">FB558_5730</name>
</gene>
<feature type="domain" description="NAD-dependent epimerase/dehydratase" evidence="3">
    <location>
        <begin position="31"/>
        <end position="250"/>
    </location>
</feature>
<dbReference type="EMBL" id="VFPA01000003">
    <property type="protein sequence ID" value="TQM09952.1"/>
    <property type="molecule type" value="Genomic_DNA"/>
</dbReference>
<dbReference type="Pfam" id="PF01370">
    <property type="entry name" value="Epimerase"/>
    <property type="match status" value="1"/>
</dbReference>
<evidence type="ECO:0000259" key="3">
    <source>
        <dbReference type="Pfam" id="PF01370"/>
    </source>
</evidence>